<feature type="region of interest" description="Disordered" evidence="2">
    <location>
        <begin position="183"/>
        <end position="301"/>
    </location>
</feature>
<name>A0A8S3QZ42_MYTED</name>
<evidence type="ECO:0000313" key="4">
    <source>
        <dbReference type="EMBL" id="CAG2200130.1"/>
    </source>
</evidence>
<keyword evidence="1" id="KW-0862">Zinc</keyword>
<gene>
    <name evidence="4" type="ORF">MEDL_14805</name>
</gene>
<dbReference type="Gene3D" id="4.10.60.10">
    <property type="entry name" value="Zinc finger, CCHC-type"/>
    <property type="match status" value="1"/>
</dbReference>
<sequence>MWRIYMDNEEDKLSLLVQGINLRGRQVALHSQNPHNPSNLLQPDTIRIKVKNVPLSADDGQIHRAFNFTGCNIQAFSRERLRIDGKVTNCETGDRLVISKLLEKSIPRNLQIGKYLARIFHSGQPEFQGRPNLVSYEGVKKCHKCLKPGHVMYNCPNDWVCRICNISGHKMIDCPTELQTHNGKEQEVNDKHEETNTEQVNENSKDDEHTEVNEDEPVTEKQSKTKEKHNTGKLGSKKSGKKTNDDNAGRSQQSIIDKFMRTPNNQRGLGSRTHSHTPPTPPEALHDRTSDSHGPKKAKAK</sequence>
<feature type="compositionally biased region" description="Basic and acidic residues" evidence="2">
    <location>
        <begin position="203"/>
        <end position="230"/>
    </location>
</feature>
<reference evidence="4" key="1">
    <citation type="submission" date="2021-03" db="EMBL/GenBank/DDBJ databases">
        <authorList>
            <person name="Bekaert M."/>
        </authorList>
    </citation>
    <scope>NUCLEOTIDE SEQUENCE</scope>
</reference>
<dbReference type="OrthoDB" id="3863715at2759"/>
<dbReference type="EMBL" id="CAJPWZ010000732">
    <property type="protein sequence ID" value="CAG2200130.1"/>
    <property type="molecule type" value="Genomic_DNA"/>
</dbReference>
<dbReference type="SUPFAM" id="SSF57756">
    <property type="entry name" value="Retrovirus zinc finger-like domains"/>
    <property type="match status" value="1"/>
</dbReference>
<feature type="compositionally biased region" description="Basic and acidic residues" evidence="2">
    <location>
        <begin position="284"/>
        <end position="294"/>
    </location>
</feature>
<feature type="compositionally biased region" description="Basic and acidic residues" evidence="2">
    <location>
        <begin position="183"/>
        <end position="195"/>
    </location>
</feature>
<keyword evidence="1" id="KW-0863">Zinc-finger</keyword>
<dbReference type="PROSITE" id="PS50158">
    <property type="entry name" value="ZF_CCHC"/>
    <property type="match status" value="1"/>
</dbReference>
<proteinExistence type="predicted"/>
<dbReference type="GO" id="GO:0008270">
    <property type="term" value="F:zinc ion binding"/>
    <property type="evidence" value="ECO:0007669"/>
    <property type="project" value="UniProtKB-KW"/>
</dbReference>
<evidence type="ECO:0000256" key="1">
    <source>
        <dbReference type="PROSITE-ProRule" id="PRU00047"/>
    </source>
</evidence>
<dbReference type="AlphaFoldDB" id="A0A8S3QZ42"/>
<dbReference type="Proteomes" id="UP000683360">
    <property type="component" value="Unassembled WGS sequence"/>
</dbReference>
<dbReference type="InterPro" id="IPR036875">
    <property type="entry name" value="Znf_CCHC_sf"/>
</dbReference>
<evidence type="ECO:0000256" key="2">
    <source>
        <dbReference type="SAM" id="MobiDB-lite"/>
    </source>
</evidence>
<accession>A0A8S3QZ42</accession>
<feature type="domain" description="CCHC-type" evidence="3">
    <location>
        <begin position="141"/>
        <end position="157"/>
    </location>
</feature>
<evidence type="ECO:0000259" key="3">
    <source>
        <dbReference type="PROSITE" id="PS50158"/>
    </source>
</evidence>
<dbReference type="SMART" id="SM00343">
    <property type="entry name" value="ZnF_C2HC"/>
    <property type="match status" value="2"/>
</dbReference>
<protein>
    <submittedName>
        <fullName evidence="4">CNBP</fullName>
    </submittedName>
</protein>
<comment type="caution">
    <text evidence="4">The sequence shown here is derived from an EMBL/GenBank/DDBJ whole genome shotgun (WGS) entry which is preliminary data.</text>
</comment>
<organism evidence="4 5">
    <name type="scientific">Mytilus edulis</name>
    <name type="common">Blue mussel</name>
    <dbReference type="NCBI Taxonomy" id="6550"/>
    <lineage>
        <taxon>Eukaryota</taxon>
        <taxon>Metazoa</taxon>
        <taxon>Spiralia</taxon>
        <taxon>Lophotrochozoa</taxon>
        <taxon>Mollusca</taxon>
        <taxon>Bivalvia</taxon>
        <taxon>Autobranchia</taxon>
        <taxon>Pteriomorphia</taxon>
        <taxon>Mytilida</taxon>
        <taxon>Mytiloidea</taxon>
        <taxon>Mytilidae</taxon>
        <taxon>Mytilinae</taxon>
        <taxon>Mytilus</taxon>
    </lineage>
</organism>
<keyword evidence="1" id="KW-0479">Metal-binding</keyword>
<dbReference type="GO" id="GO:0003676">
    <property type="term" value="F:nucleic acid binding"/>
    <property type="evidence" value="ECO:0007669"/>
    <property type="project" value="InterPro"/>
</dbReference>
<evidence type="ECO:0000313" key="5">
    <source>
        <dbReference type="Proteomes" id="UP000683360"/>
    </source>
</evidence>
<dbReference type="InterPro" id="IPR001878">
    <property type="entry name" value="Znf_CCHC"/>
</dbReference>
<keyword evidence="5" id="KW-1185">Reference proteome</keyword>